<comment type="similarity">
    <text evidence="2">Belongs to the complex I subunit 4 family.</text>
</comment>
<dbReference type="PANTHER" id="PTHR43507:SF1">
    <property type="entry name" value="NADH-UBIQUINONE OXIDOREDUCTASE CHAIN 4"/>
    <property type="match status" value="1"/>
</dbReference>
<proteinExistence type="inferred from homology"/>
<feature type="transmembrane region" description="Helical" evidence="7">
    <location>
        <begin position="6"/>
        <end position="23"/>
    </location>
</feature>
<evidence type="ECO:0000256" key="4">
    <source>
        <dbReference type="ARBA" id="ARBA00022989"/>
    </source>
</evidence>
<feature type="transmembrane region" description="Helical" evidence="7">
    <location>
        <begin position="276"/>
        <end position="295"/>
    </location>
</feature>
<dbReference type="Pfam" id="PF00361">
    <property type="entry name" value="Proton_antipo_M"/>
    <property type="match status" value="1"/>
</dbReference>
<feature type="domain" description="NADH:quinone oxidoreductase/Mrp antiporter transmembrane" evidence="8">
    <location>
        <begin position="132"/>
        <end position="437"/>
    </location>
</feature>
<organism evidence="9 10">
    <name type="scientific">Candidatus Fervidibacter sacchari</name>
    <dbReference type="NCBI Taxonomy" id="1448929"/>
    <lineage>
        <taxon>Bacteria</taxon>
        <taxon>Candidatus Fervidibacterota</taxon>
        <taxon>Candidatus Fervidibacter</taxon>
    </lineage>
</organism>
<accession>A0ABT2EKZ0</accession>
<feature type="transmembrane region" description="Helical" evidence="7">
    <location>
        <begin position="470"/>
        <end position="490"/>
    </location>
</feature>
<keyword evidence="10" id="KW-1185">Reference proteome</keyword>
<feature type="transmembrane region" description="Helical" evidence="7">
    <location>
        <begin position="115"/>
        <end position="142"/>
    </location>
</feature>
<feature type="transmembrane region" description="Helical" evidence="7">
    <location>
        <begin position="424"/>
        <end position="444"/>
    </location>
</feature>
<feature type="transmembrane region" description="Helical" evidence="7">
    <location>
        <begin position="85"/>
        <end position="103"/>
    </location>
</feature>
<evidence type="ECO:0000256" key="6">
    <source>
        <dbReference type="RuleBase" id="RU000320"/>
    </source>
</evidence>
<keyword evidence="3 6" id="KW-0812">Transmembrane</keyword>
<feature type="transmembrane region" description="Helical" evidence="7">
    <location>
        <begin position="168"/>
        <end position="188"/>
    </location>
</feature>
<gene>
    <name evidence="9" type="ORF">M2350_001002</name>
</gene>
<dbReference type="EMBL" id="JANUCP010000002">
    <property type="protein sequence ID" value="MCS3918602.1"/>
    <property type="molecule type" value="Genomic_DNA"/>
</dbReference>
<evidence type="ECO:0000256" key="2">
    <source>
        <dbReference type="ARBA" id="ARBA00009025"/>
    </source>
</evidence>
<name>A0ABT2EKZ0_9BACT</name>
<comment type="subcellular location">
    <subcellularLocation>
        <location evidence="1">Endomembrane system</location>
        <topology evidence="1">Multi-pass membrane protein</topology>
    </subcellularLocation>
    <subcellularLocation>
        <location evidence="6">Membrane</location>
        <topology evidence="6">Multi-pass membrane protein</topology>
    </subcellularLocation>
</comment>
<evidence type="ECO:0000256" key="1">
    <source>
        <dbReference type="ARBA" id="ARBA00004127"/>
    </source>
</evidence>
<evidence type="ECO:0000256" key="3">
    <source>
        <dbReference type="ARBA" id="ARBA00022692"/>
    </source>
</evidence>
<dbReference type="InterPro" id="IPR010227">
    <property type="entry name" value="NADH_Q_OxRdtase_chainM/4"/>
</dbReference>
<reference evidence="9 10" key="1">
    <citation type="submission" date="2022-08" db="EMBL/GenBank/DDBJ databases">
        <title>Bacterial and archaeal communities from various locations to study Microbial Dark Matter (Phase II).</title>
        <authorList>
            <person name="Stepanauskas R."/>
        </authorList>
    </citation>
    <scope>NUCLEOTIDE SEQUENCE [LARGE SCALE GENOMIC DNA]</scope>
    <source>
        <strain evidence="9 10">PD1</strain>
    </source>
</reference>
<feature type="transmembrane region" description="Helical" evidence="7">
    <location>
        <begin position="209"/>
        <end position="225"/>
    </location>
</feature>
<evidence type="ECO:0000313" key="9">
    <source>
        <dbReference type="EMBL" id="MCS3918602.1"/>
    </source>
</evidence>
<feature type="transmembrane region" description="Helical" evidence="7">
    <location>
        <begin position="35"/>
        <end position="54"/>
    </location>
</feature>
<protein>
    <submittedName>
        <fullName evidence="9">NADH-quinone oxidoreductase subunit M</fullName>
    </submittedName>
</protein>
<keyword evidence="4 7" id="KW-1133">Transmembrane helix</keyword>
<feature type="transmembrane region" description="Helical" evidence="7">
    <location>
        <begin position="245"/>
        <end position="264"/>
    </location>
</feature>
<dbReference type="NCBIfam" id="TIGR01972">
    <property type="entry name" value="NDH_I_M"/>
    <property type="match status" value="1"/>
</dbReference>
<dbReference type="PRINTS" id="PR01437">
    <property type="entry name" value="NUOXDRDTASE4"/>
</dbReference>
<evidence type="ECO:0000313" key="10">
    <source>
        <dbReference type="Proteomes" id="UP001204798"/>
    </source>
</evidence>
<dbReference type="PANTHER" id="PTHR43507">
    <property type="entry name" value="NADH-UBIQUINONE OXIDOREDUCTASE CHAIN 4"/>
    <property type="match status" value="1"/>
</dbReference>
<dbReference type="InterPro" id="IPR001750">
    <property type="entry name" value="ND/Mrp_TM"/>
</dbReference>
<feature type="transmembrane region" description="Helical" evidence="7">
    <location>
        <begin position="307"/>
        <end position="326"/>
    </location>
</feature>
<evidence type="ECO:0000256" key="5">
    <source>
        <dbReference type="ARBA" id="ARBA00023136"/>
    </source>
</evidence>
<dbReference type="InterPro" id="IPR003918">
    <property type="entry name" value="NADH_UbQ_OxRdtase"/>
</dbReference>
<evidence type="ECO:0000259" key="8">
    <source>
        <dbReference type="Pfam" id="PF00361"/>
    </source>
</evidence>
<evidence type="ECO:0000256" key="7">
    <source>
        <dbReference type="SAM" id="Phobius"/>
    </source>
</evidence>
<dbReference type="Proteomes" id="UP001204798">
    <property type="component" value="Unassembled WGS sequence"/>
</dbReference>
<keyword evidence="5 7" id="KW-0472">Membrane</keyword>
<feature type="transmembrane region" description="Helical" evidence="7">
    <location>
        <begin position="390"/>
        <end position="412"/>
    </location>
</feature>
<dbReference type="RefSeq" id="WP_259094578.1">
    <property type="nucleotide sequence ID" value="NZ_CP130454.1"/>
</dbReference>
<comment type="caution">
    <text evidence="9">The sequence shown here is derived from an EMBL/GenBank/DDBJ whole genome shotgun (WGS) entry which is preliminary data.</text>
</comment>
<feature type="transmembrane region" description="Helical" evidence="7">
    <location>
        <begin position="347"/>
        <end position="370"/>
    </location>
</feature>
<sequence>MEKVPLLSLILWLPVVGMVFVLLTPKEQVRLIRFWAHLFTGAVLVLSFGLWFGFGPELHGMMQFEERYEWVPILGIRYHLGVDGLSMPLVVLTALLTFLSIVYSPTAIHYREKEYYALFLLLETGMIGVFVALDFVLFYVFWEVSLVPMYFLIGIWGGPKREYAAIKFFLYTLVGSVAMLLAILVLYFHAGTFDMVELIEKKPLAKASATLQALVWLGFYLAFAIKVPVFPFHTWLPDAHVEAPTAGSVILAGILLKMGTYGLVRVNLPLLPEASDVFWSMMGILALVNIIYGSLVAMGQDDLKKLIAYSSIGHMGFVMLGIAAAAKDGGAFADAALRSAKVTALNGATWTMIAHGLMTGAMFLLVGVIYERVHHRDLNRFGGLWAQMPVYGSIFSFFAMAELGLPGLAGFWGEFFSVLGSFRVYQWAGFAVIGIVITAAYFLWTVQRMFLGELREEYRNLPDMNLQEHISLWPLVVLTFLVGIYPPILLRVIQPAMEHIVELMSRAWLL</sequence>